<protein>
    <submittedName>
        <fullName evidence="1">Alpha/beta hydrolase</fullName>
    </submittedName>
</protein>
<dbReference type="InterPro" id="IPR029058">
    <property type="entry name" value="AB_hydrolase_fold"/>
</dbReference>
<keyword evidence="2" id="KW-1185">Reference proteome</keyword>
<dbReference type="RefSeq" id="WP_151105793.1">
    <property type="nucleotide sequence ID" value="NZ_WAEM01000001.1"/>
</dbReference>
<dbReference type="SUPFAM" id="SSF53474">
    <property type="entry name" value="alpha/beta-Hydrolases"/>
    <property type="match status" value="1"/>
</dbReference>
<evidence type="ECO:0000313" key="2">
    <source>
        <dbReference type="Proteomes" id="UP000490922"/>
    </source>
</evidence>
<dbReference type="Gene3D" id="3.40.50.1820">
    <property type="entry name" value="alpha/beta hydrolase"/>
    <property type="match status" value="1"/>
</dbReference>
<sequence>MKTIEIPVIGPTLKGNLSIPNEPKALVLFSHGSGSSRFSKRNNMVAEILNEHSMATLLTDLLSPEEDKIYENRFNIELLTERLVSITNYVEQLPELKNLPIAYFGASTGAASALKAAAHLQKKIHALVSRGGRPDLVYSDLKFVKAPTLLIVGSLDGVVVELNKQAFKFLKCEKNIEIINGATHLFEEPGKLQQVAEIATKWFEKYIINPKIHQNALQQ</sequence>
<dbReference type="EMBL" id="WAEM01000001">
    <property type="protein sequence ID" value="KAB1157599.1"/>
    <property type="molecule type" value="Genomic_DNA"/>
</dbReference>
<dbReference type="Proteomes" id="UP000490922">
    <property type="component" value="Unassembled WGS sequence"/>
</dbReference>
<proteinExistence type="predicted"/>
<accession>A0A7J5AKV5</accession>
<gene>
    <name evidence="1" type="ORF">F6464_00505</name>
</gene>
<name>A0A7J5AKV5_9FLAO</name>
<comment type="caution">
    <text evidence="1">The sequence shown here is derived from an EMBL/GenBank/DDBJ whole genome shotgun (WGS) entry which is preliminary data.</text>
</comment>
<organism evidence="1 2">
    <name type="scientific">Flavobacterium luteum</name>
    <dbReference type="NCBI Taxonomy" id="2026654"/>
    <lineage>
        <taxon>Bacteria</taxon>
        <taxon>Pseudomonadati</taxon>
        <taxon>Bacteroidota</taxon>
        <taxon>Flavobacteriia</taxon>
        <taxon>Flavobacteriales</taxon>
        <taxon>Flavobacteriaceae</taxon>
        <taxon>Flavobacterium</taxon>
    </lineage>
</organism>
<dbReference type="GO" id="GO:0016787">
    <property type="term" value="F:hydrolase activity"/>
    <property type="evidence" value="ECO:0007669"/>
    <property type="project" value="UniProtKB-KW"/>
</dbReference>
<dbReference type="OrthoDB" id="9810066at2"/>
<evidence type="ECO:0000313" key="1">
    <source>
        <dbReference type="EMBL" id="KAB1157599.1"/>
    </source>
</evidence>
<keyword evidence="1" id="KW-0378">Hydrolase</keyword>
<reference evidence="1 2" key="1">
    <citation type="submission" date="2019-09" db="EMBL/GenBank/DDBJ databases">
        <title>Flavobacterium sp. nov., isolated from glacier ice.</title>
        <authorList>
            <person name="Liu Q."/>
        </authorList>
    </citation>
    <scope>NUCLEOTIDE SEQUENCE [LARGE SCALE GENOMIC DNA]</scope>
    <source>
        <strain evidence="1 2">NBRC 112527</strain>
    </source>
</reference>
<dbReference type="AlphaFoldDB" id="A0A7J5AKV5"/>